<evidence type="ECO:0000256" key="4">
    <source>
        <dbReference type="ARBA" id="ARBA00022989"/>
    </source>
</evidence>
<comment type="subcellular location">
    <subcellularLocation>
        <location evidence="1">Endomembrane system</location>
    </subcellularLocation>
</comment>
<reference evidence="7 8" key="1">
    <citation type="submission" date="2019-02" db="EMBL/GenBank/DDBJ databases">
        <title>Ureibacillus thermophilus.</title>
        <authorList>
            <person name="Sunny J.S."/>
            <person name="Natarajan A."/>
            <person name="Saleena L.M."/>
        </authorList>
    </citation>
    <scope>NUCLEOTIDE SEQUENCE [LARGE SCALE GENOMIC DNA]</scope>
    <source>
        <strain evidence="7 8">LM102</strain>
    </source>
</reference>
<keyword evidence="4 6" id="KW-1133">Transmembrane helix</keyword>
<evidence type="ECO:0000256" key="3">
    <source>
        <dbReference type="ARBA" id="ARBA00022692"/>
    </source>
</evidence>
<keyword evidence="3 6" id="KW-0812">Transmembrane</keyword>
<accession>A0A4P6UWA7</accession>
<dbReference type="PANTHER" id="PTHR35791">
    <property type="entry name" value="UPF0754 MEMBRANE PROTEIN YHEB"/>
    <property type="match status" value="1"/>
</dbReference>
<evidence type="ECO:0000313" key="7">
    <source>
        <dbReference type="EMBL" id="QBK26845.1"/>
    </source>
</evidence>
<dbReference type="AlphaFoldDB" id="A0A4P6UWA7"/>
<dbReference type="InterPro" id="IPR007383">
    <property type="entry name" value="DUF445"/>
</dbReference>
<keyword evidence="5 6" id="KW-0472">Membrane</keyword>
<protein>
    <submittedName>
        <fullName evidence="7">DUF445 family protein</fullName>
    </submittedName>
</protein>
<evidence type="ECO:0000256" key="1">
    <source>
        <dbReference type="ARBA" id="ARBA00004308"/>
    </source>
</evidence>
<evidence type="ECO:0000256" key="2">
    <source>
        <dbReference type="ARBA" id="ARBA00008053"/>
    </source>
</evidence>
<sequence>MKTAFVILFMAIIGAIIGSATNFLAIKMIFRPYQAKYIGKWRLPFTPGLIPKRRGELARQIGVTVNDYLLTPDVIKNKLFSPEIRFVILQFAQTKVEEIIFLNNRTLKEWLGLAGFKNVPEKVEGRVDDFIEKQFLHFKQELTTKPIEEVVPEEIMKSVDQKVPQLVDTLLLKGEDYILSSKGEITIKNLLDDFLASKGTLGGIFQMFLSDSSSIVAKIQHELVRILRSSETKNSIVNILNEEWEKIKKRPIMTYLNDIQLEPILMNIQSYAKKELAIEDRLNKTIHYYFPNGHDWVKYEIMPKVVDKALEIAEIHLEDVLRRLDIKEVVREQVNSFPIEKLEEIVVGIASRELMMITFLGGFLGGLIGIVQGLIVQLLN</sequence>
<keyword evidence="8" id="KW-1185">Reference proteome</keyword>
<feature type="transmembrane region" description="Helical" evidence="6">
    <location>
        <begin position="357"/>
        <end position="379"/>
    </location>
</feature>
<proteinExistence type="inferred from homology"/>
<dbReference type="PANTHER" id="PTHR35791:SF1">
    <property type="entry name" value="UPF0754 MEMBRANE PROTEIN YHEB"/>
    <property type="match status" value="1"/>
</dbReference>
<evidence type="ECO:0000256" key="6">
    <source>
        <dbReference type="SAM" id="Phobius"/>
    </source>
</evidence>
<comment type="similarity">
    <text evidence="2">Belongs to the UPF0754 family.</text>
</comment>
<evidence type="ECO:0000313" key="8">
    <source>
        <dbReference type="Proteomes" id="UP000291151"/>
    </source>
</evidence>
<organism evidence="7 8">
    <name type="scientific">Ureibacillus thermophilus</name>
    <dbReference type="NCBI Taxonomy" id="367743"/>
    <lineage>
        <taxon>Bacteria</taxon>
        <taxon>Bacillati</taxon>
        <taxon>Bacillota</taxon>
        <taxon>Bacilli</taxon>
        <taxon>Bacillales</taxon>
        <taxon>Caryophanaceae</taxon>
        <taxon>Ureibacillus</taxon>
    </lineage>
</organism>
<dbReference type="Proteomes" id="UP000291151">
    <property type="component" value="Chromosome"/>
</dbReference>
<dbReference type="EMBL" id="CP036528">
    <property type="protein sequence ID" value="QBK26845.1"/>
    <property type="molecule type" value="Genomic_DNA"/>
</dbReference>
<dbReference type="RefSeq" id="WP_208650532.1">
    <property type="nucleotide sequence ID" value="NZ_CP036528.1"/>
</dbReference>
<evidence type="ECO:0000256" key="5">
    <source>
        <dbReference type="ARBA" id="ARBA00023136"/>
    </source>
</evidence>
<dbReference type="Pfam" id="PF04286">
    <property type="entry name" value="DUF445"/>
    <property type="match status" value="1"/>
</dbReference>
<feature type="transmembrane region" description="Helical" evidence="6">
    <location>
        <begin position="6"/>
        <end position="30"/>
    </location>
</feature>
<dbReference type="GO" id="GO:0012505">
    <property type="term" value="C:endomembrane system"/>
    <property type="evidence" value="ECO:0007669"/>
    <property type="project" value="UniProtKB-SubCell"/>
</dbReference>
<dbReference type="KEGG" id="uth:DKZ56_13925"/>
<name>A0A4P6UWA7_9BACL</name>
<gene>
    <name evidence="7" type="ORF">DKZ56_13925</name>
</gene>